<name>A0A8J3FL41_9ACTN</name>
<evidence type="ECO:0008006" key="3">
    <source>
        <dbReference type="Google" id="ProtNLM"/>
    </source>
</evidence>
<accession>A0A8J3FL41</accession>
<reference evidence="1" key="1">
    <citation type="journal article" date="2014" name="Int. J. Syst. Evol. Microbiol.">
        <title>Complete genome sequence of Corynebacterium casei LMG S-19264T (=DSM 44701T), isolated from a smear-ripened cheese.</title>
        <authorList>
            <consortium name="US DOE Joint Genome Institute (JGI-PGF)"/>
            <person name="Walter F."/>
            <person name="Albersmeier A."/>
            <person name="Kalinowski J."/>
            <person name="Ruckert C."/>
        </authorList>
    </citation>
    <scope>NUCLEOTIDE SEQUENCE</scope>
    <source>
        <strain evidence="1">JCM 3091</strain>
    </source>
</reference>
<dbReference type="EMBL" id="BMQC01000012">
    <property type="protein sequence ID" value="GGK37475.1"/>
    <property type="molecule type" value="Genomic_DNA"/>
</dbReference>
<keyword evidence="2" id="KW-1185">Reference proteome</keyword>
<dbReference type="Pfam" id="PF11528">
    <property type="entry name" value="DUF3224"/>
    <property type="match status" value="1"/>
</dbReference>
<sequence>MQTTGTFTVSDWTPQPYASGITTGVDVGHAHMRKTLDGAITGTAHTQFSYAYDNTTGVGTYVALETFTGSIDGRTGTLNLAHTATTTGADTRHAAQLVIVPASGTGDLTGITGTGDIRIDPDGTHHLDLDYTL</sequence>
<dbReference type="SUPFAM" id="SSF159238">
    <property type="entry name" value="SO1590-like"/>
    <property type="match status" value="1"/>
</dbReference>
<proteinExistence type="predicted"/>
<organism evidence="1 2">
    <name type="scientific">Pilimelia terevasa</name>
    <dbReference type="NCBI Taxonomy" id="53372"/>
    <lineage>
        <taxon>Bacteria</taxon>
        <taxon>Bacillati</taxon>
        <taxon>Actinomycetota</taxon>
        <taxon>Actinomycetes</taxon>
        <taxon>Micromonosporales</taxon>
        <taxon>Micromonosporaceae</taxon>
        <taxon>Pilimelia</taxon>
    </lineage>
</organism>
<reference evidence="1" key="2">
    <citation type="submission" date="2020-09" db="EMBL/GenBank/DDBJ databases">
        <authorList>
            <person name="Sun Q."/>
            <person name="Ohkuma M."/>
        </authorList>
    </citation>
    <scope>NUCLEOTIDE SEQUENCE</scope>
    <source>
        <strain evidence="1">JCM 3091</strain>
    </source>
</reference>
<dbReference type="Proteomes" id="UP000662200">
    <property type="component" value="Unassembled WGS sequence"/>
</dbReference>
<comment type="caution">
    <text evidence="1">The sequence shown here is derived from an EMBL/GenBank/DDBJ whole genome shotgun (WGS) entry which is preliminary data.</text>
</comment>
<evidence type="ECO:0000313" key="1">
    <source>
        <dbReference type="EMBL" id="GGK37475.1"/>
    </source>
</evidence>
<dbReference type="InterPro" id="IPR023159">
    <property type="entry name" value="SO1590-like_sf"/>
</dbReference>
<dbReference type="RefSeq" id="WP_189115220.1">
    <property type="nucleotide sequence ID" value="NZ_BMQC01000012.1"/>
</dbReference>
<dbReference type="AlphaFoldDB" id="A0A8J3FL41"/>
<protein>
    <recommendedName>
        <fullName evidence="3">DUF3224 domain-containing protein</fullName>
    </recommendedName>
</protein>
<dbReference type="Gene3D" id="2.40.350.10">
    <property type="entry name" value="SO1590-like"/>
    <property type="match status" value="1"/>
</dbReference>
<evidence type="ECO:0000313" key="2">
    <source>
        <dbReference type="Proteomes" id="UP000662200"/>
    </source>
</evidence>
<gene>
    <name evidence="1" type="ORF">GCM10010124_32850</name>
</gene>
<dbReference type="InterPro" id="IPR021607">
    <property type="entry name" value="DUF3224"/>
</dbReference>